<gene>
    <name evidence="1" type="ORF">ADEAN_000556400</name>
</gene>
<protein>
    <recommendedName>
        <fullName evidence="3">Leucine Rich repeat</fullName>
    </recommendedName>
</protein>
<dbReference type="SUPFAM" id="SSF52047">
    <property type="entry name" value="RNI-like"/>
    <property type="match status" value="1"/>
</dbReference>
<dbReference type="Gene3D" id="3.80.10.10">
    <property type="entry name" value="Ribonuclease Inhibitor"/>
    <property type="match status" value="1"/>
</dbReference>
<dbReference type="Proteomes" id="UP000515908">
    <property type="component" value="Chromosome 10"/>
</dbReference>
<accession>A0A7G2CDZ5</accession>
<keyword evidence="2" id="KW-1185">Reference proteome</keyword>
<dbReference type="EMBL" id="LR877154">
    <property type="protein sequence ID" value="CAD2218078.1"/>
    <property type="molecule type" value="Genomic_DNA"/>
</dbReference>
<name>A0A7G2CDZ5_9TRYP</name>
<dbReference type="VEuPathDB" id="TriTrypDB:ADEAN_000556400"/>
<reference evidence="1 2" key="1">
    <citation type="submission" date="2020-08" db="EMBL/GenBank/DDBJ databases">
        <authorList>
            <person name="Newling K."/>
            <person name="Davey J."/>
            <person name="Forrester S."/>
        </authorList>
    </citation>
    <scope>NUCLEOTIDE SEQUENCE [LARGE SCALE GENOMIC DNA]</scope>
    <source>
        <strain evidence="2">Crithidia deanei Carvalho (ATCC PRA-265)</strain>
    </source>
</reference>
<evidence type="ECO:0000313" key="1">
    <source>
        <dbReference type="EMBL" id="CAD2218078.1"/>
    </source>
</evidence>
<sequence length="255" mass="29159">MSIFAGLSLKEIYVKRCKEVGCKPNSSLRNALSDKPDDFDSLSFIDVSKNFLGPKGILPLIDVVRCAQKIHTLDFREQQLTNEVVKKLCHALVRHQGITRINMSNNPITIAAGTYILELVIQNSNIEYIGLDNTVVRQAVLEKVNTMTAKNSEKKLRRKTLLSDTFDKSLSAKVEKPQKRVSLLDLKNTLSTFLHDKHEFLFQDNPLDALSQLCMSQSAWFFDVQFPADDSALHMEITKRYNVSRWKRLNEIYPK</sequence>
<dbReference type="OrthoDB" id="424753at2759"/>
<proteinExistence type="predicted"/>
<dbReference type="InterPro" id="IPR032675">
    <property type="entry name" value="LRR_dom_sf"/>
</dbReference>
<evidence type="ECO:0008006" key="3">
    <source>
        <dbReference type="Google" id="ProtNLM"/>
    </source>
</evidence>
<dbReference type="AlphaFoldDB" id="A0A7G2CDZ5"/>
<evidence type="ECO:0000313" key="2">
    <source>
        <dbReference type="Proteomes" id="UP000515908"/>
    </source>
</evidence>
<organism evidence="1 2">
    <name type="scientific">Angomonas deanei</name>
    <dbReference type="NCBI Taxonomy" id="59799"/>
    <lineage>
        <taxon>Eukaryota</taxon>
        <taxon>Discoba</taxon>
        <taxon>Euglenozoa</taxon>
        <taxon>Kinetoplastea</taxon>
        <taxon>Metakinetoplastina</taxon>
        <taxon>Trypanosomatida</taxon>
        <taxon>Trypanosomatidae</taxon>
        <taxon>Strigomonadinae</taxon>
        <taxon>Angomonas</taxon>
    </lineage>
</organism>